<dbReference type="Proteomes" id="UP000704712">
    <property type="component" value="Unassembled WGS sequence"/>
</dbReference>
<evidence type="ECO:0000256" key="4">
    <source>
        <dbReference type="SAM" id="MobiDB-lite"/>
    </source>
</evidence>
<accession>A0A833T0K9</accession>
<keyword evidence="7" id="KW-1185">Reference proteome</keyword>
<protein>
    <submittedName>
        <fullName evidence="5">Isy1-like splicing family</fullName>
    </submittedName>
</protein>
<dbReference type="Proteomes" id="UP000602510">
    <property type="component" value="Unassembled WGS sequence"/>
</dbReference>
<comment type="similarity">
    <text evidence="2">Belongs to the ISY1 family.</text>
</comment>
<dbReference type="EMBL" id="WSZM01000553">
    <property type="protein sequence ID" value="KAF4031691.1"/>
    <property type="molecule type" value="Genomic_DNA"/>
</dbReference>
<dbReference type="PANTHER" id="PTHR13021">
    <property type="entry name" value="PRE-MRNA-SPLICING FACTOR ISY1"/>
    <property type="match status" value="1"/>
</dbReference>
<organism evidence="5 7">
    <name type="scientific">Phytophthora infestans</name>
    <name type="common">Potato late blight agent</name>
    <name type="synonym">Botrytis infestans</name>
    <dbReference type="NCBI Taxonomy" id="4787"/>
    <lineage>
        <taxon>Eukaryota</taxon>
        <taxon>Sar</taxon>
        <taxon>Stramenopiles</taxon>
        <taxon>Oomycota</taxon>
        <taxon>Peronosporomycetes</taxon>
        <taxon>Peronosporales</taxon>
        <taxon>Peronosporaceae</taxon>
        <taxon>Phytophthora</taxon>
    </lineage>
</organism>
<gene>
    <name evidence="5" type="ORF">GN244_ATG16455</name>
    <name evidence="6" type="ORF">GN958_ATG04386</name>
</gene>
<comment type="subcellular location">
    <subcellularLocation>
        <location evidence="1">Nucleus</location>
    </subcellularLocation>
</comment>
<dbReference type="AlphaFoldDB" id="A0A833T0K9"/>
<sequence>MARNEEKAQSLLNRWTSMKQDFADTFKNRRPYLASQCDTLKDAERWRRQIIREISKKVADIQNAGSSEHVIRDLNDEINKRIREKRHWERRIAQLGGPDYSKSQPQSYDADGTPVSSVGGYKYFGAAKNLPGVRELFQKEDVEPRKRTRQHMYKHIKPDYYGFRDDDDEQQLKDEDEAEKRLRQRAMDGWDAAEAKRKTQVAELQQGVPAA</sequence>
<dbReference type="InterPro" id="IPR037200">
    <property type="entry name" value="Isy1_sf"/>
</dbReference>
<dbReference type="Gene3D" id="1.10.287.660">
    <property type="entry name" value="Helix hairpin bin"/>
    <property type="match status" value="1"/>
</dbReference>
<comment type="caution">
    <text evidence="5">The sequence shown here is derived from an EMBL/GenBank/DDBJ whole genome shotgun (WGS) entry which is preliminary data.</text>
</comment>
<dbReference type="GO" id="GO:0005634">
    <property type="term" value="C:nucleus"/>
    <property type="evidence" value="ECO:0007669"/>
    <property type="project" value="UniProtKB-SubCell"/>
</dbReference>
<dbReference type="SUPFAM" id="SSF140102">
    <property type="entry name" value="ISY1 domain-like"/>
    <property type="match status" value="1"/>
</dbReference>
<evidence type="ECO:0000313" key="7">
    <source>
        <dbReference type="Proteomes" id="UP000602510"/>
    </source>
</evidence>
<dbReference type="Pfam" id="PF06246">
    <property type="entry name" value="Isy1"/>
    <property type="match status" value="1"/>
</dbReference>
<keyword evidence="3" id="KW-0539">Nucleus</keyword>
<dbReference type="EMBL" id="JAACNO010000617">
    <property type="protein sequence ID" value="KAF4146361.1"/>
    <property type="molecule type" value="Genomic_DNA"/>
</dbReference>
<reference evidence="5" key="1">
    <citation type="submission" date="2020-04" db="EMBL/GenBank/DDBJ databases">
        <title>Hybrid Assembly of Korean Phytophthora infestans isolates.</title>
        <authorList>
            <person name="Prokchorchik M."/>
            <person name="Lee Y."/>
            <person name="Seo J."/>
            <person name="Cho J.-H."/>
            <person name="Park Y.-E."/>
            <person name="Jang D.-C."/>
            <person name="Im J.-S."/>
            <person name="Choi J.-G."/>
            <person name="Park H.-J."/>
            <person name="Lee G.-B."/>
            <person name="Lee Y.-G."/>
            <person name="Hong S.-Y."/>
            <person name="Cho K."/>
            <person name="Sohn K.H."/>
        </authorList>
    </citation>
    <scope>NUCLEOTIDE SEQUENCE</scope>
    <source>
        <strain evidence="5">KR_1_A1</strain>
        <strain evidence="6">KR_2_A2</strain>
    </source>
</reference>
<dbReference type="GO" id="GO:0000350">
    <property type="term" value="P:generation of catalytic spliceosome for second transesterification step"/>
    <property type="evidence" value="ECO:0007669"/>
    <property type="project" value="InterPro"/>
</dbReference>
<evidence type="ECO:0000256" key="1">
    <source>
        <dbReference type="ARBA" id="ARBA00004123"/>
    </source>
</evidence>
<evidence type="ECO:0000256" key="2">
    <source>
        <dbReference type="ARBA" id="ARBA00007002"/>
    </source>
</evidence>
<dbReference type="InterPro" id="IPR009360">
    <property type="entry name" value="Isy1"/>
</dbReference>
<feature type="region of interest" description="Disordered" evidence="4">
    <location>
        <begin position="94"/>
        <end position="113"/>
    </location>
</feature>
<dbReference type="FunFam" id="1.10.287.660:FF:000001">
    <property type="entry name" value="pre-mRNA-splicing factor ISY1 homolog"/>
    <property type="match status" value="1"/>
</dbReference>
<name>A0A833T0K9_PHYIN</name>
<dbReference type="InterPro" id="IPR029012">
    <property type="entry name" value="Helix_hairpin_bin_sf"/>
</dbReference>
<proteinExistence type="inferred from homology"/>
<evidence type="ECO:0000313" key="5">
    <source>
        <dbReference type="EMBL" id="KAF4031691.1"/>
    </source>
</evidence>
<evidence type="ECO:0000313" key="6">
    <source>
        <dbReference type="EMBL" id="KAF4146361.1"/>
    </source>
</evidence>
<evidence type="ECO:0000256" key="3">
    <source>
        <dbReference type="ARBA" id="ARBA00023242"/>
    </source>
</evidence>